<evidence type="ECO:0000256" key="9">
    <source>
        <dbReference type="PROSITE-ProRule" id="PRU10141"/>
    </source>
</evidence>
<dbReference type="SUPFAM" id="SSF57016">
    <property type="entry name" value="Plant lectins/antimicrobial peptides"/>
    <property type="match status" value="3"/>
</dbReference>
<dbReference type="InterPro" id="IPR000719">
    <property type="entry name" value="Prot_kinase_dom"/>
</dbReference>
<dbReference type="InterPro" id="IPR008266">
    <property type="entry name" value="Tyr_kinase_AS"/>
</dbReference>
<dbReference type="InParanoid" id="A0A2P6N4I3"/>
<feature type="chain" id="PRO_5015193970" evidence="11">
    <location>
        <begin position="23"/>
        <end position="1362"/>
    </location>
</feature>
<dbReference type="PANTHER" id="PTHR24416:SF611">
    <property type="entry name" value="TYROSINE-PROTEIN KINASE TRANSMEMBRANE RECEPTOR ROR"/>
    <property type="match status" value="1"/>
</dbReference>
<dbReference type="GO" id="GO:0005975">
    <property type="term" value="P:carbohydrate metabolic process"/>
    <property type="evidence" value="ECO:0007669"/>
    <property type="project" value="InterPro"/>
</dbReference>
<gene>
    <name evidence="15" type="ORF">PROFUN_01038</name>
</gene>
<feature type="domain" description="Chitin-binding type-1" evidence="13">
    <location>
        <begin position="24"/>
        <end position="63"/>
    </location>
</feature>
<evidence type="ECO:0000256" key="3">
    <source>
        <dbReference type="ARBA" id="ARBA00022679"/>
    </source>
</evidence>
<dbReference type="InterPro" id="IPR011009">
    <property type="entry name" value="Kinase-like_dom_sf"/>
</dbReference>
<feature type="signal peptide" evidence="11">
    <location>
        <begin position="1"/>
        <end position="22"/>
    </location>
</feature>
<dbReference type="InterPro" id="IPR001223">
    <property type="entry name" value="Glyco_hydro18_cat"/>
</dbReference>
<comment type="caution">
    <text evidence="15">The sequence shown here is derived from an EMBL/GenBank/DDBJ whole genome shotgun (WGS) entry which is preliminary data.</text>
</comment>
<evidence type="ECO:0000313" key="15">
    <source>
        <dbReference type="EMBL" id="PRP78865.1"/>
    </source>
</evidence>
<evidence type="ECO:0000256" key="5">
    <source>
        <dbReference type="ARBA" id="ARBA00022777"/>
    </source>
</evidence>
<dbReference type="InterPro" id="IPR029070">
    <property type="entry name" value="Chitinase_insertion_sf"/>
</dbReference>
<dbReference type="InterPro" id="IPR020635">
    <property type="entry name" value="Tyr_kinase_cat_dom"/>
</dbReference>
<feature type="domain" description="Protein kinase" evidence="12">
    <location>
        <begin position="1054"/>
        <end position="1306"/>
    </location>
</feature>
<dbReference type="SMART" id="SM00270">
    <property type="entry name" value="ChtBD1"/>
    <property type="match status" value="3"/>
</dbReference>
<keyword evidence="6 9" id="KW-0067">ATP-binding</keyword>
<dbReference type="PROSITE" id="PS00026">
    <property type="entry name" value="CHIT_BIND_I_1"/>
    <property type="match status" value="1"/>
</dbReference>
<reference evidence="15 16" key="1">
    <citation type="journal article" date="2018" name="Genome Biol. Evol.">
        <title>Multiple Roots of Fruiting Body Formation in Amoebozoa.</title>
        <authorList>
            <person name="Hillmann F."/>
            <person name="Forbes G."/>
            <person name="Novohradska S."/>
            <person name="Ferling I."/>
            <person name="Riege K."/>
            <person name="Groth M."/>
            <person name="Westermann M."/>
            <person name="Marz M."/>
            <person name="Spaller T."/>
            <person name="Winckler T."/>
            <person name="Schaap P."/>
            <person name="Glockner G."/>
        </authorList>
    </citation>
    <scope>NUCLEOTIDE SEQUENCE [LARGE SCALE GENOMIC DNA]</scope>
    <source>
        <strain evidence="15 16">Jena</strain>
    </source>
</reference>
<feature type="region of interest" description="Disordered" evidence="10">
    <location>
        <begin position="114"/>
        <end position="146"/>
    </location>
</feature>
<dbReference type="PROSITE" id="PS00107">
    <property type="entry name" value="PROTEIN_KINASE_ATP"/>
    <property type="match status" value="1"/>
</dbReference>
<feature type="compositionally biased region" description="Polar residues" evidence="10">
    <location>
        <begin position="1339"/>
        <end position="1362"/>
    </location>
</feature>
<evidence type="ECO:0000256" key="8">
    <source>
        <dbReference type="PROSITE-ProRule" id="PRU00261"/>
    </source>
</evidence>
<evidence type="ECO:0000256" key="7">
    <source>
        <dbReference type="ARBA" id="ARBA00051243"/>
    </source>
</evidence>
<keyword evidence="5" id="KW-0418">Kinase</keyword>
<evidence type="ECO:0000259" key="13">
    <source>
        <dbReference type="PROSITE" id="PS50941"/>
    </source>
</evidence>
<dbReference type="SUPFAM" id="SSF56112">
    <property type="entry name" value="Protein kinase-like (PK-like)"/>
    <property type="match status" value="1"/>
</dbReference>
<sequence>MMFDRRWTILCLFCLFLSGVSAQVGACPGGTCADASMCCSQYGYCGNTSEYCGTGCQSGPCSKLNTTALCSPTNNYCTPAYGGYCCSSAGYCGSTDAYCGAGCQAGCSGTAATSTMSSTTTRTTSVAPTSTNSVTPTSTNSTGQDTSASNDCRINLNYCSGSISGPCCSTSGFCGSTDDYCLGKNCFSGCSAGPTPPIFTTTPSPNVNNRTYLTYIPSSLGTRSSPCLITPEWVDPALYTHIVVPSAIVNPSSFAVSPTNNDDQSSNGSPSHYDLIYNMKQHNPNLKTLIGIGPVDGFVEVATSDGIFTTMVSNPTNLKTFAYNAVRFARSHKFDGIDIWWTVHSPSINTTNPDYKLYSALRSAIKNESLSAGMSRLLLTTTQQFSTGEVQSYWSAPSAQYLDLFSLHTYEINGGGYSSMSDGSSNWNGTWSKGLTSLVGIQAYAKQGFPSNKMTLSIYTYGLSFTIITKGLDPSQYSSLGNPNNVSAHQYVGACLPTSTGKLTQSDIITFATSGSTKTLWDTKTSTPFVVSNDGVTLVSFENQRLADIKIDYAIVNGYAGISLWVPDRFSALQDHGSSRVLGTETRLSVLAQYPPSGGTIKMQASSASYVSGVTSFTFNTSWTSYALPLTYVFSYSPTNSADDVITFSSGSSSTSGCIVMVTSNPSVVVTVTATDANQRSASLSVPIGISQPTVALSTSDLAANLQCGTVSTNPSSASGYMQGLTFLLGQNSTNTVDRTKITDQLVSVLQNTSTQVITSVDATSRAQIIGTLCTDSSCPALSSLLTTFANMMNSNQGQSYDANFARAAVSALSSMITASTSSRKRAAQNVNEIRSIVDLIMNNLLNNLTSFSPVTASGKTIGISVMTTLNAQQDVTMSSGQASAVIPVAVLSGSGQRSIRYVYYSDGSSSNSSASITSLSVSPGTYSDLQSAIQINFPTPSASGPFFCASRQTYTDSFASDSGCTIVTSSNGVSCRCNHMTEYTVYQAGPNSGNTNSPGNFPLWAIAVIVVAAKKVPQNNVGMVVAPINPNSMSPLQAISNISSKHKLQMNEFSDLRQIGQGAFGVVFSAKWRELHVAMKQLKNIHASEKELKEFVAEVEILQQLRPHPNVILFIGMCLPPDPISIVTEYCECGSMYSYLRTYNCDLDLKYSFVTGIARGMLHLHKENIIHRDLAVRNILLTGSLIPKVSDFGLSRTNTEQDGAAQTQTDVGPIKWMSPEAILNREYSRKSDVWSFGVVVWEILTVSEPFPGINPVEAAIMIIQQGVRPEMPQDTPEDLYSIMNNCWAFDPAYRPDFSQIIQTLVPENKPNSSTANSPTHSPMHSPPGTGQDRYANGGNHSNQSAKKYTVETHYSSIRGQE</sequence>
<dbReference type="GO" id="GO:0004714">
    <property type="term" value="F:transmembrane receptor protein tyrosine kinase activity"/>
    <property type="evidence" value="ECO:0007669"/>
    <property type="project" value="UniProtKB-EC"/>
</dbReference>
<keyword evidence="16" id="KW-1185">Reference proteome</keyword>
<accession>A0A2P6N4I3</accession>
<organism evidence="15 16">
    <name type="scientific">Planoprotostelium fungivorum</name>
    <dbReference type="NCBI Taxonomy" id="1890364"/>
    <lineage>
        <taxon>Eukaryota</taxon>
        <taxon>Amoebozoa</taxon>
        <taxon>Evosea</taxon>
        <taxon>Variosea</taxon>
        <taxon>Cavosteliida</taxon>
        <taxon>Cavosteliaceae</taxon>
        <taxon>Planoprotostelium</taxon>
    </lineage>
</organism>
<dbReference type="Proteomes" id="UP000241769">
    <property type="component" value="Unassembled WGS sequence"/>
</dbReference>
<evidence type="ECO:0000259" key="12">
    <source>
        <dbReference type="PROSITE" id="PS50011"/>
    </source>
</evidence>
<protein>
    <submittedName>
        <fullName evidence="15">Uncharacterized protein</fullName>
    </submittedName>
</protein>
<feature type="disulfide bond" evidence="8">
    <location>
        <begin position="186"/>
        <end position="190"/>
    </location>
</feature>
<dbReference type="PRINTS" id="PR00109">
    <property type="entry name" value="TYRKINASE"/>
</dbReference>
<dbReference type="GO" id="GO:0007169">
    <property type="term" value="P:cell surface receptor protein tyrosine kinase signaling pathway"/>
    <property type="evidence" value="ECO:0007669"/>
    <property type="project" value="TreeGrafter"/>
</dbReference>
<dbReference type="InterPro" id="IPR050122">
    <property type="entry name" value="RTK"/>
</dbReference>
<feature type="region of interest" description="Disordered" evidence="10">
    <location>
        <begin position="1308"/>
        <end position="1362"/>
    </location>
</feature>
<evidence type="ECO:0000256" key="4">
    <source>
        <dbReference type="ARBA" id="ARBA00022741"/>
    </source>
</evidence>
<dbReference type="InterPro" id="IPR001002">
    <property type="entry name" value="Chitin-bd_1"/>
</dbReference>
<evidence type="ECO:0000256" key="10">
    <source>
        <dbReference type="SAM" id="MobiDB-lite"/>
    </source>
</evidence>
<dbReference type="InterPro" id="IPR011583">
    <property type="entry name" value="Chitinase_II/V-like_cat"/>
</dbReference>
<feature type="disulfide bond" evidence="8">
    <location>
        <begin position="103"/>
        <end position="107"/>
    </location>
</feature>
<evidence type="ECO:0000256" key="1">
    <source>
        <dbReference type="ARBA" id="ARBA00004167"/>
    </source>
</evidence>
<feature type="domain" description="Chitin-binding type-1" evidence="13">
    <location>
        <begin position="149"/>
        <end position="192"/>
    </location>
</feature>
<feature type="disulfide bond" evidence="8">
    <location>
        <begin position="38"/>
        <end position="52"/>
    </location>
</feature>
<dbReference type="FunFam" id="3.30.200.20:FF:000180">
    <property type="entry name" value="serine/threonine-protein kinase STY46-like"/>
    <property type="match status" value="1"/>
</dbReference>
<dbReference type="InterPro" id="IPR001245">
    <property type="entry name" value="Ser-Thr/Tyr_kinase_cat_dom"/>
</dbReference>
<dbReference type="PROSITE" id="PS50011">
    <property type="entry name" value="PROTEIN_KINASE_DOM"/>
    <property type="match status" value="1"/>
</dbReference>
<name>A0A2P6N4I3_9EUKA</name>
<dbReference type="GO" id="GO:0005524">
    <property type="term" value="F:ATP binding"/>
    <property type="evidence" value="ECO:0007669"/>
    <property type="project" value="UniProtKB-UniRule"/>
</dbReference>
<dbReference type="STRING" id="1890364.A0A2P6N4I3"/>
<feature type="domain" description="GH18" evidence="14">
    <location>
        <begin position="210"/>
        <end position="584"/>
    </location>
</feature>
<feature type="disulfide bond" evidence="8">
    <location>
        <begin position="167"/>
        <end position="181"/>
    </location>
</feature>
<dbReference type="Gene3D" id="1.10.510.10">
    <property type="entry name" value="Transferase(Phosphotransferase) domain 1"/>
    <property type="match status" value="1"/>
</dbReference>
<dbReference type="Gene3D" id="3.20.20.80">
    <property type="entry name" value="Glycosidases"/>
    <property type="match status" value="1"/>
</dbReference>
<dbReference type="PROSITE" id="PS51910">
    <property type="entry name" value="GH18_2"/>
    <property type="match status" value="1"/>
</dbReference>
<keyword evidence="4 9" id="KW-0547">Nucleotide-binding</keyword>
<feature type="domain" description="Chitin-binding type-1" evidence="13">
    <location>
        <begin position="67"/>
        <end position="109"/>
    </location>
</feature>
<keyword evidence="3" id="KW-0808">Transferase</keyword>
<dbReference type="GO" id="GO:0005886">
    <property type="term" value="C:plasma membrane"/>
    <property type="evidence" value="ECO:0007669"/>
    <property type="project" value="TreeGrafter"/>
</dbReference>
<dbReference type="SUPFAM" id="SSF51445">
    <property type="entry name" value="(Trans)glycosidases"/>
    <property type="match status" value="1"/>
</dbReference>
<dbReference type="EMBL" id="MDYQ01000207">
    <property type="protein sequence ID" value="PRP78865.1"/>
    <property type="molecule type" value="Genomic_DNA"/>
</dbReference>
<feature type="compositionally biased region" description="Low complexity" evidence="10">
    <location>
        <begin position="114"/>
        <end position="142"/>
    </location>
</feature>
<dbReference type="PANTHER" id="PTHR24416">
    <property type="entry name" value="TYROSINE-PROTEIN KINASE RECEPTOR"/>
    <property type="match status" value="1"/>
</dbReference>
<evidence type="ECO:0000259" key="14">
    <source>
        <dbReference type="PROSITE" id="PS51910"/>
    </source>
</evidence>
<evidence type="ECO:0000313" key="16">
    <source>
        <dbReference type="Proteomes" id="UP000241769"/>
    </source>
</evidence>
<feature type="binding site" evidence="9">
    <location>
        <position position="1081"/>
    </location>
    <ligand>
        <name>ATP</name>
        <dbReference type="ChEBI" id="CHEBI:30616"/>
    </ligand>
</feature>
<dbReference type="GO" id="GO:0043235">
    <property type="term" value="C:receptor complex"/>
    <property type="evidence" value="ECO:0007669"/>
    <property type="project" value="TreeGrafter"/>
</dbReference>
<keyword evidence="8" id="KW-1015">Disulfide bond</keyword>
<dbReference type="SMART" id="SM00219">
    <property type="entry name" value="TyrKc"/>
    <property type="match status" value="1"/>
</dbReference>
<dbReference type="CDD" id="cd00035">
    <property type="entry name" value="ChtBD1"/>
    <property type="match status" value="3"/>
</dbReference>
<evidence type="ECO:0000256" key="2">
    <source>
        <dbReference type="ARBA" id="ARBA00022669"/>
    </source>
</evidence>
<dbReference type="Gene3D" id="3.10.50.10">
    <property type="match status" value="1"/>
</dbReference>
<evidence type="ECO:0000256" key="11">
    <source>
        <dbReference type="SAM" id="SignalP"/>
    </source>
</evidence>
<dbReference type="InterPro" id="IPR036861">
    <property type="entry name" value="Endochitinase-like_sf"/>
</dbReference>
<dbReference type="InterPro" id="IPR017441">
    <property type="entry name" value="Protein_kinase_ATP_BS"/>
</dbReference>
<comment type="subcellular location">
    <subcellularLocation>
        <location evidence="1">Membrane</location>
        <topology evidence="1">Single-pass membrane protein</topology>
    </subcellularLocation>
</comment>
<dbReference type="GO" id="GO:0008061">
    <property type="term" value="F:chitin binding"/>
    <property type="evidence" value="ECO:0007669"/>
    <property type="project" value="UniProtKB-UniRule"/>
</dbReference>
<dbReference type="Pfam" id="PF00187">
    <property type="entry name" value="Chitin_bind_1"/>
    <property type="match status" value="1"/>
</dbReference>
<dbReference type="OrthoDB" id="4062651at2759"/>
<keyword evidence="11" id="KW-0732">Signal</keyword>
<dbReference type="SMART" id="SM00636">
    <property type="entry name" value="Glyco_18"/>
    <property type="match status" value="1"/>
</dbReference>
<dbReference type="CDD" id="cd13999">
    <property type="entry name" value="STKc_MAP3K-like"/>
    <property type="match status" value="1"/>
</dbReference>
<keyword evidence="2 8" id="KW-0147">Chitin-binding</keyword>
<feature type="disulfide bond" evidence="8">
    <location>
        <begin position="85"/>
        <end position="99"/>
    </location>
</feature>
<comment type="caution">
    <text evidence="8">Lacks conserved residue(s) required for the propagation of feature annotation.</text>
</comment>
<evidence type="ECO:0000256" key="6">
    <source>
        <dbReference type="ARBA" id="ARBA00022840"/>
    </source>
</evidence>
<feature type="compositionally biased region" description="Polar residues" evidence="10">
    <location>
        <begin position="1310"/>
        <end position="1323"/>
    </location>
</feature>
<dbReference type="Gene3D" id="3.30.60.10">
    <property type="entry name" value="Endochitinase-like"/>
    <property type="match status" value="3"/>
</dbReference>
<dbReference type="Pfam" id="PF07714">
    <property type="entry name" value="PK_Tyr_Ser-Thr"/>
    <property type="match status" value="1"/>
</dbReference>
<comment type="catalytic activity">
    <reaction evidence="7">
        <text>L-tyrosyl-[protein] + ATP = O-phospho-L-tyrosyl-[protein] + ADP + H(+)</text>
        <dbReference type="Rhea" id="RHEA:10596"/>
        <dbReference type="Rhea" id="RHEA-COMP:10136"/>
        <dbReference type="Rhea" id="RHEA-COMP:20101"/>
        <dbReference type="ChEBI" id="CHEBI:15378"/>
        <dbReference type="ChEBI" id="CHEBI:30616"/>
        <dbReference type="ChEBI" id="CHEBI:46858"/>
        <dbReference type="ChEBI" id="CHEBI:61978"/>
        <dbReference type="ChEBI" id="CHEBI:456216"/>
        <dbReference type="EC" id="2.7.10.1"/>
    </reaction>
</comment>
<proteinExistence type="predicted"/>
<dbReference type="PROSITE" id="PS00109">
    <property type="entry name" value="PROTEIN_KINASE_TYR"/>
    <property type="match status" value="1"/>
</dbReference>
<dbReference type="Pfam" id="PF00704">
    <property type="entry name" value="Glyco_hydro_18"/>
    <property type="match status" value="1"/>
</dbReference>
<dbReference type="InterPro" id="IPR018371">
    <property type="entry name" value="Chitin-binding_1_CS"/>
</dbReference>
<dbReference type="InterPro" id="IPR017853">
    <property type="entry name" value="GH"/>
</dbReference>
<dbReference type="PROSITE" id="PS50941">
    <property type="entry name" value="CHIT_BIND_I_2"/>
    <property type="match status" value="3"/>
</dbReference>